<keyword evidence="3" id="KW-0249">Electron transport</keyword>
<dbReference type="EMBL" id="CP065218">
    <property type="protein sequence ID" value="QPL55540.1"/>
    <property type="molecule type" value="Genomic_DNA"/>
</dbReference>
<protein>
    <submittedName>
        <fullName evidence="7">4Fe-4S dicluster domain-containing protein</fullName>
    </submittedName>
</protein>
<evidence type="ECO:0000256" key="2">
    <source>
        <dbReference type="ARBA" id="ARBA00022723"/>
    </source>
</evidence>
<evidence type="ECO:0000256" key="1">
    <source>
        <dbReference type="ARBA" id="ARBA00022448"/>
    </source>
</evidence>
<dbReference type="Proteomes" id="UP000594435">
    <property type="component" value="Chromosome 2"/>
</dbReference>
<evidence type="ECO:0000313" key="8">
    <source>
        <dbReference type="Proteomes" id="UP000594435"/>
    </source>
</evidence>
<evidence type="ECO:0000256" key="5">
    <source>
        <dbReference type="ARBA" id="ARBA00023014"/>
    </source>
</evidence>
<evidence type="ECO:0000259" key="6">
    <source>
        <dbReference type="Pfam" id="PF05187"/>
    </source>
</evidence>
<accession>A0AAJ4LW53</accession>
<reference evidence="7 8" key="1">
    <citation type="submission" date="2020-11" db="EMBL/GenBank/DDBJ databases">
        <title>Complete and Circularized Genome Assembly of a human isolate of Vibrio navarrensis biotype pommerensis with MiSeq and MinION Sequence Data.</title>
        <authorList>
            <person name="Schwartz K."/>
            <person name="Borowiak M."/>
            <person name="Deneke C."/>
            <person name="Balau V."/>
            <person name="Metelmann C."/>
            <person name="Strauch E."/>
        </authorList>
    </citation>
    <scope>NUCLEOTIDE SEQUENCE [LARGE SCALE GENOMIC DNA]</scope>
    <source>
        <strain evidence="7 8">20-VB00237</strain>
    </source>
</reference>
<keyword evidence="4" id="KW-0408">Iron</keyword>
<organism evidence="7 8">
    <name type="scientific">Vibrio navarrensis</name>
    <dbReference type="NCBI Taxonomy" id="29495"/>
    <lineage>
        <taxon>Bacteria</taxon>
        <taxon>Pseudomonadati</taxon>
        <taxon>Pseudomonadota</taxon>
        <taxon>Gammaproteobacteria</taxon>
        <taxon>Vibrionales</taxon>
        <taxon>Vibrionaceae</taxon>
        <taxon>Vibrio</taxon>
    </lineage>
</organism>
<keyword evidence="1" id="KW-0813">Transport</keyword>
<evidence type="ECO:0000256" key="3">
    <source>
        <dbReference type="ARBA" id="ARBA00022982"/>
    </source>
</evidence>
<dbReference type="GO" id="GO:0051536">
    <property type="term" value="F:iron-sulfur cluster binding"/>
    <property type="evidence" value="ECO:0007669"/>
    <property type="project" value="UniProtKB-KW"/>
</dbReference>
<feature type="domain" description="ETF-QO/FixX C-terminal" evidence="6">
    <location>
        <begin position="6"/>
        <end position="39"/>
    </location>
</feature>
<dbReference type="InterPro" id="IPR007859">
    <property type="entry name" value="ETF-QO/FixX_C"/>
</dbReference>
<proteinExistence type="predicted"/>
<evidence type="ECO:0000256" key="4">
    <source>
        <dbReference type="ARBA" id="ARBA00023004"/>
    </source>
</evidence>
<keyword evidence="2" id="KW-0479">Metal-binding</keyword>
<name>A0AAJ4LW53_9VIBR</name>
<dbReference type="Pfam" id="PF05187">
    <property type="entry name" value="Fer4_ETF_QO"/>
    <property type="match status" value="1"/>
</dbReference>
<sequence>MPQIGPYLHINAANCLHCKIGEINDLARNIKRIQFEGDGEANCPN</sequence>
<dbReference type="GO" id="GO:0046872">
    <property type="term" value="F:metal ion binding"/>
    <property type="evidence" value="ECO:0007669"/>
    <property type="project" value="UniProtKB-KW"/>
</dbReference>
<dbReference type="AlphaFoldDB" id="A0AAJ4LW53"/>
<gene>
    <name evidence="7" type="ORF">I3X05_21470</name>
</gene>
<keyword evidence="5" id="KW-0411">Iron-sulfur</keyword>
<evidence type="ECO:0000313" key="7">
    <source>
        <dbReference type="EMBL" id="QPL55540.1"/>
    </source>
</evidence>